<dbReference type="EMBL" id="BANX01000020">
    <property type="protein sequence ID" value="GAC68967.1"/>
    <property type="molecule type" value="Genomic_DNA"/>
</dbReference>
<sequence length="283" mass="27956">MTQPDPYNRPGQPAPPPGAPGYGQPQGPPQSQQPGAPNYGAQPGQHSQPGQSQPGQAQPGQPQYGAPGYGSPQYGQPGQPPTSGGAHGTPGQGAPGYGAPAQGDPYGANHYGQAPGSPYGTPAYGQPGQQQPYGAASGFGAPAGVTGPVSSIVGIISWAIVGISVLVLISAFLPWVTGPVTVNGVGTSDTGATDGIITLVLALIAGGVAAASAIIRKQSVLHLIAGIVAIVAGLIVIAIAAVDISDVGDIEFFGFKVGIGLWLTLVFGILLTIAGIAAVVKRK</sequence>
<comment type="caution">
    <text evidence="3">The sequence shown here is derived from an EMBL/GenBank/DDBJ whole genome shotgun (WGS) entry which is preliminary data.</text>
</comment>
<feature type="compositionally biased region" description="Gly residues" evidence="1">
    <location>
        <begin position="85"/>
        <end position="96"/>
    </location>
</feature>
<feature type="transmembrane region" description="Helical" evidence="2">
    <location>
        <begin position="155"/>
        <end position="176"/>
    </location>
</feature>
<dbReference type="STRING" id="1223545.GS4_20_00320"/>
<keyword evidence="2" id="KW-1133">Transmembrane helix</keyword>
<feature type="transmembrane region" description="Helical" evidence="2">
    <location>
        <begin position="220"/>
        <end position="241"/>
    </location>
</feature>
<protein>
    <submittedName>
        <fullName evidence="3">Uncharacterized protein</fullName>
    </submittedName>
</protein>
<feature type="transmembrane region" description="Helical" evidence="2">
    <location>
        <begin position="261"/>
        <end position="280"/>
    </location>
</feature>
<feature type="compositionally biased region" description="Low complexity" evidence="1">
    <location>
        <begin position="97"/>
        <end position="108"/>
    </location>
</feature>
<keyword evidence="4" id="KW-1185">Reference proteome</keyword>
<evidence type="ECO:0000256" key="2">
    <source>
        <dbReference type="SAM" id="Phobius"/>
    </source>
</evidence>
<dbReference type="RefSeq" id="WP_007621565.1">
    <property type="nucleotide sequence ID" value="NZ_BANX01000020.1"/>
</dbReference>
<name>M0QNG7_9ACTN</name>
<feature type="region of interest" description="Disordered" evidence="1">
    <location>
        <begin position="1"/>
        <end position="131"/>
    </location>
</feature>
<evidence type="ECO:0000313" key="3">
    <source>
        <dbReference type="EMBL" id="GAC68967.1"/>
    </source>
</evidence>
<organism evidence="3 4">
    <name type="scientific">Gordonia soli NBRC 108243</name>
    <dbReference type="NCBI Taxonomy" id="1223545"/>
    <lineage>
        <taxon>Bacteria</taxon>
        <taxon>Bacillati</taxon>
        <taxon>Actinomycetota</taxon>
        <taxon>Actinomycetes</taxon>
        <taxon>Mycobacteriales</taxon>
        <taxon>Gordoniaceae</taxon>
        <taxon>Gordonia</taxon>
    </lineage>
</organism>
<dbReference type="Proteomes" id="UP000011666">
    <property type="component" value="Unassembled WGS sequence"/>
</dbReference>
<feature type="compositionally biased region" description="Low complexity" evidence="1">
    <location>
        <begin position="22"/>
        <end position="84"/>
    </location>
</feature>
<dbReference type="AlphaFoldDB" id="M0QNG7"/>
<evidence type="ECO:0000313" key="4">
    <source>
        <dbReference type="Proteomes" id="UP000011666"/>
    </source>
</evidence>
<feature type="transmembrane region" description="Helical" evidence="2">
    <location>
        <begin position="196"/>
        <end position="215"/>
    </location>
</feature>
<gene>
    <name evidence="3" type="ORF">GS4_20_00320</name>
</gene>
<reference evidence="3 4" key="1">
    <citation type="submission" date="2013-01" db="EMBL/GenBank/DDBJ databases">
        <title>Whole genome shotgun sequence of Gordonia soli NBRC 108243.</title>
        <authorList>
            <person name="Isaki-Nakamura S."/>
            <person name="Hosoyama A."/>
            <person name="Tsuchikane K."/>
            <person name="Ando Y."/>
            <person name="Baba S."/>
            <person name="Ohji S."/>
            <person name="Hamada M."/>
            <person name="Tamura T."/>
            <person name="Yamazoe A."/>
            <person name="Yamazaki S."/>
            <person name="Fujita N."/>
        </authorList>
    </citation>
    <scope>NUCLEOTIDE SEQUENCE [LARGE SCALE GENOMIC DNA]</scope>
    <source>
        <strain evidence="3 4">NBRC 108243</strain>
    </source>
</reference>
<keyword evidence="2" id="KW-0472">Membrane</keyword>
<proteinExistence type="predicted"/>
<dbReference type="eggNOG" id="ENOG5030J8A">
    <property type="taxonomic scope" value="Bacteria"/>
</dbReference>
<accession>M0QNG7</accession>
<feature type="compositionally biased region" description="Low complexity" evidence="1">
    <location>
        <begin position="118"/>
        <end position="131"/>
    </location>
</feature>
<evidence type="ECO:0000256" key="1">
    <source>
        <dbReference type="SAM" id="MobiDB-lite"/>
    </source>
</evidence>
<keyword evidence="2" id="KW-0812">Transmembrane</keyword>